<keyword evidence="8 11" id="KW-0443">Lipid metabolism</keyword>
<dbReference type="RefSeq" id="WP_185066379.1">
    <property type="nucleotide sequence ID" value="NZ_BAABJP010000056.1"/>
</dbReference>
<evidence type="ECO:0000256" key="10">
    <source>
        <dbReference type="ARBA" id="ARBA00048109"/>
    </source>
</evidence>
<comment type="catalytic activity">
    <reaction evidence="10 11">
        <text>an acyl-CoA + a 1,2-diacyl-sn-glycerol = a triacyl-sn-glycerol + CoA</text>
        <dbReference type="Rhea" id="RHEA:10868"/>
        <dbReference type="ChEBI" id="CHEBI:17815"/>
        <dbReference type="ChEBI" id="CHEBI:57287"/>
        <dbReference type="ChEBI" id="CHEBI:58342"/>
        <dbReference type="ChEBI" id="CHEBI:64615"/>
        <dbReference type="EC" id="2.3.1.20"/>
    </reaction>
</comment>
<comment type="similarity">
    <text evidence="3 11">Belongs to the long-chain O-acyltransferase family.</text>
</comment>
<dbReference type="InterPro" id="IPR004255">
    <property type="entry name" value="O-acyltransferase_WSD1_N"/>
</dbReference>
<dbReference type="Pfam" id="PF06974">
    <property type="entry name" value="WS_DGAT_C"/>
    <property type="match status" value="1"/>
</dbReference>
<evidence type="ECO:0000259" key="13">
    <source>
        <dbReference type="Pfam" id="PF06974"/>
    </source>
</evidence>
<evidence type="ECO:0000256" key="7">
    <source>
        <dbReference type="ARBA" id="ARBA00022798"/>
    </source>
</evidence>
<evidence type="ECO:0000313" key="15">
    <source>
        <dbReference type="Proteomes" id="UP001428817"/>
    </source>
</evidence>
<protein>
    <recommendedName>
        <fullName evidence="4 11">Diacylglycerol O-acyltransferase</fullName>
        <ecNumber evidence="4 11">2.3.1.20</ecNumber>
    </recommendedName>
</protein>
<reference evidence="15" key="1">
    <citation type="journal article" date="2019" name="Int. J. Syst. Evol. Microbiol.">
        <title>The Global Catalogue of Microorganisms (GCM) 10K type strain sequencing project: providing services to taxonomists for standard genome sequencing and annotation.</title>
        <authorList>
            <consortium name="The Broad Institute Genomics Platform"/>
            <consortium name="The Broad Institute Genome Sequencing Center for Infectious Disease"/>
            <person name="Wu L."/>
            <person name="Ma J."/>
        </authorList>
    </citation>
    <scope>NUCLEOTIDE SEQUENCE [LARGE SCALE GENOMIC DNA]</scope>
    <source>
        <strain evidence="15">JCM 18303</strain>
    </source>
</reference>
<dbReference type="EC" id="2.3.1.20" evidence="4 11"/>
<feature type="domain" description="O-acyltransferase WSD1-like N-terminal" evidence="12">
    <location>
        <begin position="6"/>
        <end position="267"/>
    </location>
</feature>
<evidence type="ECO:0000256" key="9">
    <source>
        <dbReference type="ARBA" id="ARBA00023315"/>
    </source>
</evidence>
<dbReference type="NCBIfam" id="TIGR02946">
    <property type="entry name" value="acyl_WS_DGAT"/>
    <property type="match status" value="1"/>
</dbReference>
<dbReference type="InterPro" id="IPR014292">
    <property type="entry name" value="Acyl_transf_WS/DGAT"/>
</dbReference>
<sequence length="462" mass="50014">MTRFVAPMDAVWLWIESETSPTHVVVLQIFRPPAGSGPEFLDGLYASMLDPTWVKPGFRRRAYKSASTGGQFAWARDDEPDMAAHVQRATLPAPGRIRELLEYVGRLHGSGPMTRERPQWEARLVDGLADGRFALCTKLHHSMFDGVNMGRHMVSGLSPEADASDCVAPWITPPRHRDRIEPAPEEGRGFVAGAKQVFSTAGDVLGSFRTLAKTVPATMREREVPFAAPDSIFNGRVGIDRRFAGQAWPIARLKDVAKRTGTSINDVSLAMCGAALRSYLVEREALPERSLVAGVPVSLSGTAADAASRDGNAIGAVLCNLGTDLDDPIERLRRVHASMANNKSMMAGIDPLTTTAITSGNMAGFLLGAVPSLPKLPRPAFNLVVSNVPGLRRSLYWNGAEMTDYYPSSVVMNGQALNITLLSYRDEIAVGLTADPDVVPHTQRLLIHLDNALTDLEKASLG</sequence>
<feature type="domain" description="O-acyltransferase WSD1 C-terminal" evidence="13">
    <location>
        <begin position="311"/>
        <end position="456"/>
    </location>
</feature>
<keyword evidence="15" id="KW-1185">Reference proteome</keyword>
<dbReference type="PANTHER" id="PTHR31650:SF1">
    <property type="entry name" value="WAX ESTER SYNTHASE_DIACYLGLYCEROL ACYLTRANSFERASE 4-RELATED"/>
    <property type="match status" value="1"/>
</dbReference>
<evidence type="ECO:0000256" key="11">
    <source>
        <dbReference type="RuleBase" id="RU361241"/>
    </source>
</evidence>
<comment type="pathway">
    <text evidence="2">Lipid metabolism.</text>
</comment>
<accession>A0ABP9RAU5</accession>
<dbReference type="PANTHER" id="PTHR31650">
    <property type="entry name" value="O-ACYLTRANSFERASE (WSD1-LIKE) FAMILY PROTEIN"/>
    <property type="match status" value="1"/>
</dbReference>
<gene>
    <name evidence="14" type="ORF">GCM10023321_75450</name>
</gene>
<name>A0ABP9RAU5_9PSEU</name>
<dbReference type="Pfam" id="PF03007">
    <property type="entry name" value="WS_DGAT_cat"/>
    <property type="match status" value="1"/>
</dbReference>
<organism evidence="14 15">
    <name type="scientific">Pseudonocardia eucalypti</name>
    <dbReference type="NCBI Taxonomy" id="648755"/>
    <lineage>
        <taxon>Bacteria</taxon>
        <taxon>Bacillati</taxon>
        <taxon>Actinomycetota</taxon>
        <taxon>Actinomycetes</taxon>
        <taxon>Pseudonocardiales</taxon>
        <taxon>Pseudonocardiaceae</taxon>
        <taxon>Pseudonocardia</taxon>
    </lineage>
</organism>
<keyword evidence="5 11" id="KW-0444">Lipid biosynthesis</keyword>
<evidence type="ECO:0000313" key="14">
    <source>
        <dbReference type="EMBL" id="GAA5173561.1"/>
    </source>
</evidence>
<comment type="caution">
    <text evidence="14">The sequence shown here is derived from an EMBL/GenBank/DDBJ whole genome shotgun (WGS) entry which is preliminary data.</text>
</comment>
<keyword evidence="6 11" id="KW-0808">Transferase</keyword>
<dbReference type="Proteomes" id="UP001428817">
    <property type="component" value="Unassembled WGS sequence"/>
</dbReference>
<evidence type="ECO:0000256" key="6">
    <source>
        <dbReference type="ARBA" id="ARBA00022679"/>
    </source>
</evidence>
<evidence type="ECO:0000256" key="2">
    <source>
        <dbReference type="ARBA" id="ARBA00005189"/>
    </source>
</evidence>
<evidence type="ECO:0000256" key="1">
    <source>
        <dbReference type="ARBA" id="ARBA00004771"/>
    </source>
</evidence>
<dbReference type="EMBL" id="BAABJP010000056">
    <property type="protein sequence ID" value="GAA5173561.1"/>
    <property type="molecule type" value="Genomic_DNA"/>
</dbReference>
<evidence type="ECO:0000256" key="3">
    <source>
        <dbReference type="ARBA" id="ARBA00009587"/>
    </source>
</evidence>
<comment type="pathway">
    <text evidence="1 11">Glycerolipid metabolism; triacylglycerol biosynthesis.</text>
</comment>
<keyword evidence="9 11" id="KW-0012">Acyltransferase</keyword>
<evidence type="ECO:0000256" key="8">
    <source>
        <dbReference type="ARBA" id="ARBA00023098"/>
    </source>
</evidence>
<dbReference type="InterPro" id="IPR009721">
    <property type="entry name" value="O-acyltransferase_WSD1_C"/>
</dbReference>
<evidence type="ECO:0000259" key="12">
    <source>
        <dbReference type="Pfam" id="PF03007"/>
    </source>
</evidence>
<proteinExistence type="inferred from homology"/>
<dbReference type="InterPro" id="IPR045034">
    <property type="entry name" value="O-acyltransferase_WSD1-like"/>
</dbReference>
<evidence type="ECO:0000256" key="5">
    <source>
        <dbReference type="ARBA" id="ARBA00022516"/>
    </source>
</evidence>
<evidence type="ECO:0000256" key="4">
    <source>
        <dbReference type="ARBA" id="ARBA00013244"/>
    </source>
</evidence>
<keyword evidence="7 11" id="KW-0319">Glycerol metabolism</keyword>